<gene>
    <name evidence="1" type="ORF">V6N12_038302</name>
</gene>
<proteinExistence type="predicted"/>
<protein>
    <submittedName>
        <fullName evidence="1">Uncharacterized protein</fullName>
    </submittedName>
</protein>
<evidence type="ECO:0000313" key="1">
    <source>
        <dbReference type="EMBL" id="KAK8505561.1"/>
    </source>
</evidence>
<name>A0ABR2BEK4_9ROSI</name>
<dbReference type="EMBL" id="JBBPBM010000125">
    <property type="protein sequence ID" value="KAK8505561.1"/>
    <property type="molecule type" value="Genomic_DNA"/>
</dbReference>
<evidence type="ECO:0000313" key="2">
    <source>
        <dbReference type="Proteomes" id="UP001472677"/>
    </source>
</evidence>
<dbReference type="Proteomes" id="UP001472677">
    <property type="component" value="Unassembled WGS sequence"/>
</dbReference>
<sequence>MKCLSWNARGYKCKSLTGHESTGKLRQIIGENDNKIVKEKDKNQETNIGLNDRSWVDVLSVGIQTQSTNVELDLEFLVKKTKVAKKFVSLWELQDKTLSKNDKKKRDRTSRWKKIIKENLQDSELSGRSLSNSDLREKWERSKMEARRSLELEKKFGLKIKGSEEEVNASGMGLNGKMMIVSRLVKSQRVEVLFLQETKKPEWSVEEIRKLWSDDEFEFKAVEADGRSGSLVTIWDRNCFTLENVCQSSRFLSIMGRWTKLDAQVKDVKCMLPSESFKFTILVVAESRPIRCGGSLVSKKGER</sequence>
<organism evidence="1 2">
    <name type="scientific">Hibiscus sabdariffa</name>
    <name type="common">roselle</name>
    <dbReference type="NCBI Taxonomy" id="183260"/>
    <lineage>
        <taxon>Eukaryota</taxon>
        <taxon>Viridiplantae</taxon>
        <taxon>Streptophyta</taxon>
        <taxon>Embryophyta</taxon>
        <taxon>Tracheophyta</taxon>
        <taxon>Spermatophyta</taxon>
        <taxon>Magnoliopsida</taxon>
        <taxon>eudicotyledons</taxon>
        <taxon>Gunneridae</taxon>
        <taxon>Pentapetalae</taxon>
        <taxon>rosids</taxon>
        <taxon>malvids</taxon>
        <taxon>Malvales</taxon>
        <taxon>Malvaceae</taxon>
        <taxon>Malvoideae</taxon>
        <taxon>Hibiscus</taxon>
    </lineage>
</organism>
<keyword evidence="2" id="KW-1185">Reference proteome</keyword>
<reference evidence="1 2" key="1">
    <citation type="journal article" date="2024" name="G3 (Bethesda)">
        <title>Genome assembly of Hibiscus sabdariffa L. provides insights into metabolisms of medicinal natural products.</title>
        <authorList>
            <person name="Kim T."/>
        </authorList>
    </citation>
    <scope>NUCLEOTIDE SEQUENCE [LARGE SCALE GENOMIC DNA]</scope>
    <source>
        <strain evidence="1">TK-2024</strain>
        <tissue evidence="1">Old leaves</tissue>
    </source>
</reference>
<accession>A0ABR2BEK4</accession>
<comment type="caution">
    <text evidence="1">The sequence shown here is derived from an EMBL/GenBank/DDBJ whole genome shotgun (WGS) entry which is preliminary data.</text>
</comment>